<dbReference type="PANTHER" id="PTHR35043">
    <property type="entry name" value="TRANSCRIPTION FACTOR DOMAIN-CONTAINING PROTEIN"/>
    <property type="match status" value="1"/>
</dbReference>
<dbReference type="PANTHER" id="PTHR35043:SF7">
    <property type="entry name" value="TRANSCRIPTION FACTOR DOMAIN-CONTAINING PROTEIN"/>
    <property type="match status" value="1"/>
</dbReference>
<evidence type="ECO:0000256" key="1">
    <source>
        <dbReference type="SAM" id="Phobius"/>
    </source>
</evidence>
<keyword evidence="1" id="KW-0812">Transmembrane</keyword>
<feature type="transmembrane region" description="Helical" evidence="1">
    <location>
        <begin position="202"/>
        <end position="221"/>
    </location>
</feature>
<name>A0AAD6UVC6_9AGAR</name>
<keyword evidence="1" id="KW-0472">Membrane</keyword>
<gene>
    <name evidence="3" type="ORF">GGX14DRAFT_677105</name>
</gene>
<feature type="transmembrane region" description="Helical" evidence="1">
    <location>
        <begin position="78"/>
        <end position="99"/>
    </location>
</feature>
<feature type="transmembrane region" description="Helical" evidence="1">
    <location>
        <begin position="295"/>
        <end position="314"/>
    </location>
</feature>
<keyword evidence="1" id="KW-1133">Transmembrane helix</keyword>
<keyword evidence="2" id="KW-0732">Signal</keyword>
<keyword evidence="4" id="KW-1185">Reference proteome</keyword>
<protein>
    <submittedName>
        <fullName evidence="3">Uncharacterized protein</fullName>
    </submittedName>
</protein>
<feature type="transmembrane region" description="Helical" evidence="1">
    <location>
        <begin position="111"/>
        <end position="131"/>
    </location>
</feature>
<sequence>MLLRCLLVSLLIHKGIADQIHHPAPADSCEDVNNRRRLFDIVWGCLTTIFACTWISVHPNVPPPKQSSLALLWRRLKLMIIAVIAPELMVGFAAEQFFFATRISREFQISLTHGFFFSMGGFVTDGIFVCGDGSVRRTGGHPIVTKSQLNTHISAVREVTVEAILDKSKGDALSKGVAFAQGLWFIAQFGARVAQRLPVTELEVSTLAFAVLNLFMWLLWWKKPLDVQDAVRVGATEKTLQTLPQAPQRRLYRVFADMLDGLHVDYNPITSNSVPPFWVVSLHDNQTDAKLYSHVHDYVAVIAATVFGAIHCAVWKANFPSPEEQWMWRSCALLVTILPLTMRLIRELWWRLILVRVPRLETLPWTVLRLSCTTACVAVLPSLYVIARIFLLTIPFTTLRSLSAGIFVDVDWSVYIPHL</sequence>
<dbReference type="AlphaFoldDB" id="A0AAD6UVC6"/>
<evidence type="ECO:0000313" key="4">
    <source>
        <dbReference type="Proteomes" id="UP001219525"/>
    </source>
</evidence>
<evidence type="ECO:0000313" key="3">
    <source>
        <dbReference type="EMBL" id="KAJ7195338.1"/>
    </source>
</evidence>
<feature type="transmembrane region" description="Helical" evidence="1">
    <location>
        <begin position="41"/>
        <end position="57"/>
    </location>
</feature>
<reference evidence="3" key="1">
    <citation type="submission" date="2023-03" db="EMBL/GenBank/DDBJ databases">
        <title>Massive genome expansion in bonnet fungi (Mycena s.s.) driven by repeated elements and novel gene families across ecological guilds.</title>
        <authorList>
            <consortium name="Lawrence Berkeley National Laboratory"/>
            <person name="Harder C.B."/>
            <person name="Miyauchi S."/>
            <person name="Viragh M."/>
            <person name="Kuo A."/>
            <person name="Thoen E."/>
            <person name="Andreopoulos B."/>
            <person name="Lu D."/>
            <person name="Skrede I."/>
            <person name="Drula E."/>
            <person name="Henrissat B."/>
            <person name="Morin E."/>
            <person name="Kohler A."/>
            <person name="Barry K."/>
            <person name="LaButti K."/>
            <person name="Morin E."/>
            <person name="Salamov A."/>
            <person name="Lipzen A."/>
            <person name="Mereny Z."/>
            <person name="Hegedus B."/>
            <person name="Baldrian P."/>
            <person name="Stursova M."/>
            <person name="Weitz H."/>
            <person name="Taylor A."/>
            <person name="Grigoriev I.V."/>
            <person name="Nagy L.G."/>
            <person name="Martin F."/>
            <person name="Kauserud H."/>
        </authorList>
    </citation>
    <scope>NUCLEOTIDE SEQUENCE</scope>
    <source>
        <strain evidence="3">9144</strain>
    </source>
</reference>
<proteinExistence type="predicted"/>
<dbReference type="EMBL" id="JARJCW010000091">
    <property type="protein sequence ID" value="KAJ7195338.1"/>
    <property type="molecule type" value="Genomic_DNA"/>
</dbReference>
<comment type="caution">
    <text evidence="3">The sequence shown here is derived from an EMBL/GenBank/DDBJ whole genome shotgun (WGS) entry which is preliminary data.</text>
</comment>
<accession>A0AAD6UVC6</accession>
<dbReference type="Proteomes" id="UP001219525">
    <property type="component" value="Unassembled WGS sequence"/>
</dbReference>
<feature type="chain" id="PRO_5042062886" evidence="2">
    <location>
        <begin position="18"/>
        <end position="419"/>
    </location>
</feature>
<feature type="transmembrane region" description="Helical" evidence="1">
    <location>
        <begin position="326"/>
        <end position="345"/>
    </location>
</feature>
<evidence type="ECO:0000256" key="2">
    <source>
        <dbReference type="SAM" id="SignalP"/>
    </source>
</evidence>
<organism evidence="3 4">
    <name type="scientific">Mycena pura</name>
    <dbReference type="NCBI Taxonomy" id="153505"/>
    <lineage>
        <taxon>Eukaryota</taxon>
        <taxon>Fungi</taxon>
        <taxon>Dikarya</taxon>
        <taxon>Basidiomycota</taxon>
        <taxon>Agaricomycotina</taxon>
        <taxon>Agaricomycetes</taxon>
        <taxon>Agaricomycetidae</taxon>
        <taxon>Agaricales</taxon>
        <taxon>Marasmiineae</taxon>
        <taxon>Mycenaceae</taxon>
        <taxon>Mycena</taxon>
    </lineage>
</organism>
<feature type="transmembrane region" description="Helical" evidence="1">
    <location>
        <begin position="365"/>
        <end position="391"/>
    </location>
</feature>
<feature type="signal peptide" evidence="2">
    <location>
        <begin position="1"/>
        <end position="17"/>
    </location>
</feature>